<dbReference type="SUPFAM" id="SSF56317">
    <property type="entry name" value="Carbon-nitrogen hydrolase"/>
    <property type="match status" value="1"/>
</dbReference>
<evidence type="ECO:0000313" key="4">
    <source>
        <dbReference type="EMBL" id="GGK57299.1"/>
    </source>
</evidence>
<dbReference type="PANTHER" id="PTHR46044">
    <property type="entry name" value="NITRILASE"/>
    <property type="match status" value="1"/>
</dbReference>
<feature type="domain" description="CN hydrolase" evidence="3">
    <location>
        <begin position="5"/>
        <end position="274"/>
    </location>
</feature>
<dbReference type="Gene3D" id="3.60.110.10">
    <property type="entry name" value="Carbon-nitrogen hydrolase"/>
    <property type="match status" value="1"/>
</dbReference>
<dbReference type="EMBL" id="BMMW01000003">
    <property type="protein sequence ID" value="GGK57299.1"/>
    <property type="molecule type" value="Genomic_DNA"/>
</dbReference>
<dbReference type="GO" id="GO:0016787">
    <property type="term" value="F:hydrolase activity"/>
    <property type="evidence" value="ECO:0007669"/>
    <property type="project" value="UniProtKB-KW"/>
</dbReference>
<dbReference type="InterPro" id="IPR044149">
    <property type="entry name" value="Nitrilases_CHs"/>
</dbReference>
<dbReference type="AlphaFoldDB" id="A0A917QMY1"/>
<keyword evidence="2" id="KW-0378">Hydrolase</keyword>
<gene>
    <name evidence="4" type="ORF">GCM10011591_31790</name>
</gene>
<name>A0A917QMY1_9NOCA</name>
<sequence>MTIQFRAAAVQAEPAWLDLAAGVAQTLSYIEDAAAVGANLIAFPDAFVPGYPWWLWHSAVDWDGDFRARYLANAMSADGPELRAIADAARWAHTWVVLGFAERAGQALYLAHAVISPAGIVRVSRKPSPTHLEREVFDDGVGLPPVVDTELGRIGVLGGADHLCPDRRADLWREQVHVAAFSGFTEYHEVSDDIVVAVNASVSAQYARDAGVAVIASAAVAPLGGWSVRDRRSPGFVRLRGGGDVARILSSEGNDLVPPLKSGESGLLVADVVVAESADPWMDWAAG</sequence>
<reference evidence="4" key="1">
    <citation type="journal article" date="2014" name="Int. J. Syst. Evol. Microbiol.">
        <title>Complete genome sequence of Corynebacterium casei LMG S-19264T (=DSM 44701T), isolated from a smear-ripened cheese.</title>
        <authorList>
            <consortium name="US DOE Joint Genome Institute (JGI-PGF)"/>
            <person name="Walter F."/>
            <person name="Albersmeier A."/>
            <person name="Kalinowski J."/>
            <person name="Ruckert C."/>
        </authorList>
    </citation>
    <scope>NUCLEOTIDE SEQUENCE</scope>
    <source>
        <strain evidence="4">CGMCC 4.7278</strain>
    </source>
</reference>
<comment type="caution">
    <text evidence="4">The sequence shown here is derived from an EMBL/GenBank/DDBJ whole genome shotgun (WGS) entry which is preliminary data.</text>
</comment>
<dbReference type="InterPro" id="IPR036526">
    <property type="entry name" value="C-N_Hydrolase_sf"/>
</dbReference>
<evidence type="ECO:0000256" key="2">
    <source>
        <dbReference type="ARBA" id="ARBA00022801"/>
    </source>
</evidence>
<dbReference type="PROSITE" id="PS50263">
    <property type="entry name" value="CN_HYDROLASE"/>
    <property type="match status" value="1"/>
</dbReference>
<dbReference type="PANTHER" id="PTHR46044:SF14">
    <property type="entry name" value="ARYLACETONITRILASE"/>
    <property type="match status" value="1"/>
</dbReference>
<dbReference type="Proteomes" id="UP000612956">
    <property type="component" value="Unassembled WGS sequence"/>
</dbReference>
<proteinExistence type="inferred from homology"/>
<organism evidence="4 5">
    <name type="scientific">Nocardia camponoti</name>
    <dbReference type="NCBI Taxonomy" id="1616106"/>
    <lineage>
        <taxon>Bacteria</taxon>
        <taxon>Bacillati</taxon>
        <taxon>Actinomycetota</taxon>
        <taxon>Actinomycetes</taxon>
        <taxon>Mycobacteriales</taxon>
        <taxon>Nocardiaceae</taxon>
        <taxon>Nocardia</taxon>
    </lineage>
</organism>
<accession>A0A917QMY1</accession>
<evidence type="ECO:0000313" key="5">
    <source>
        <dbReference type="Proteomes" id="UP000612956"/>
    </source>
</evidence>
<dbReference type="RefSeq" id="WP_188829793.1">
    <property type="nucleotide sequence ID" value="NZ_BMMW01000003.1"/>
</dbReference>
<evidence type="ECO:0000256" key="1">
    <source>
        <dbReference type="ARBA" id="ARBA00008129"/>
    </source>
</evidence>
<dbReference type="InterPro" id="IPR003010">
    <property type="entry name" value="C-N_Hydrolase"/>
</dbReference>
<dbReference type="Pfam" id="PF00795">
    <property type="entry name" value="CN_hydrolase"/>
    <property type="match status" value="1"/>
</dbReference>
<comment type="similarity">
    <text evidence="1">Belongs to the carbon-nitrogen hydrolase superfamily. Nitrilase family.</text>
</comment>
<protein>
    <submittedName>
        <fullName evidence="4">Nitrilase</fullName>
    </submittedName>
</protein>
<keyword evidence="5" id="KW-1185">Reference proteome</keyword>
<evidence type="ECO:0000259" key="3">
    <source>
        <dbReference type="PROSITE" id="PS50263"/>
    </source>
</evidence>
<reference evidence="4" key="2">
    <citation type="submission" date="2020-09" db="EMBL/GenBank/DDBJ databases">
        <authorList>
            <person name="Sun Q."/>
            <person name="Zhou Y."/>
        </authorList>
    </citation>
    <scope>NUCLEOTIDE SEQUENCE</scope>
    <source>
        <strain evidence="4">CGMCC 4.7278</strain>
    </source>
</reference>